<sequence>MFDDWFDVWPQSTRGYWSQQGCSPPQKKIIFLSWTHSRPPARFTSLPSTLLLQDSGSSAVHDARTAVDSQTLASAGLDAGAGRSMSVGKCYLAGRAFAAAAVTHESAHALAHDSPPEPKAEAVPAVRSVVWRRAPAAITKLNRTVVCTSCVRVLFAIR</sequence>
<dbReference type="Proteomes" id="UP000887566">
    <property type="component" value="Unplaced"/>
</dbReference>
<name>A0A914W887_9BILA</name>
<reference evidence="2" key="1">
    <citation type="submission" date="2022-11" db="UniProtKB">
        <authorList>
            <consortium name="WormBaseParasite"/>
        </authorList>
    </citation>
    <scope>IDENTIFICATION</scope>
</reference>
<organism evidence="1 2">
    <name type="scientific">Plectus sambesii</name>
    <dbReference type="NCBI Taxonomy" id="2011161"/>
    <lineage>
        <taxon>Eukaryota</taxon>
        <taxon>Metazoa</taxon>
        <taxon>Ecdysozoa</taxon>
        <taxon>Nematoda</taxon>
        <taxon>Chromadorea</taxon>
        <taxon>Plectida</taxon>
        <taxon>Plectina</taxon>
        <taxon>Plectoidea</taxon>
        <taxon>Plectidae</taxon>
        <taxon>Plectus</taxon>
    </lineage>
</organism>
<keyword evidence="1" id="KW-1185">Reference proteome</keyword>
<accession>A0A914W887</accession>
<dbReference type="WBParaSite" id="PSAMB.scaffold3394size18462.g21327.t1">
    <property type="protein sequence ID" value="PSAMB.scaffold3394size18462.g21327.t1"/>
    <property type="gene ID" value="PSAMB.scaffold3394size18462.g21327"/>
</dbReference>
<dbReference type="AlphaFoldDB" id="A0A914W887"/>
<evidence type="ECO:0000313" key="2">
    <source>
        <dbReference type="WBParaSite" id="PSAMB.scaffold3394size18462.g21327.t1"/>
    </source>
</evidence>
<proteinExistence type="predicted"/>
<protein>
    <submittedName>
        <fullName evidence="2">Uncharacterized protein</fullName>
    </submittedName>
</protein>
<evidence type="ECO:0000313" key="1">
    <source>
        <dbReference type="Proteomes" id="UP000887566"/>
    </source>
</evidence>